<keyword evidence="3" id="KW-1185">Reference proteome</keyword>
<evidence type="ECO:0000256" key="1">
    <source>
        <dbReference type="SAM" id="MobiDB-lite"/>
    </source>
</evidence>
<evidence type="ECO:0000313" key="2">
    <source>
        <dbReference type="EMBL" id="KZT44701.1"/>
    </source>
</evidence>
<dbReference type="Proteomes" id="UP000076842">
    <property type="component" value="Unassembled WGS sequence"/>
</dbReference>
<sequence length="309" mass="34813">QFPSKHRIWRTGIDQGERKNQRREILLEPHQYTQLMILHFLMRYCQRNLSDKSAVVLAEVDAGRRPTRQLVSDQQAQLGVAMSYANRQSYIRAKAGTAHGSRNGRRGGVEEQIRTSKTSRAQPTSRRVVARAEELHSLDKSKHGRRTLSSHGMADERQYLLLLDLERRFASYSDDAVSEDGCESDNSQPSEQASEHVRLPRRLEKPRRGGTSPKPVRKARTTHLQPRTAPRQCVEIQYDSESDAAGRGGGSHRQDLSGTPKRGRHRHAVADNGTRLPLGHTAQAGFKAKPSNMSSLRVCSKAQYPDVNR</sequence>
<reference evidence="2 3" key="1">
    <citation type="journal article" date="2016" name="Mol. Biol. Evol.">
        <title>Comparative Genomics of Early-Diverging Mushroom-Forming Fungi Provides Insights into the Origins of Lignocellulose Decay Capabilities.</title>
        <authorList>
            <person name="Nagy L.G."/>
            <person name="Riley R."/>
            <person name="Tritt A."/>
            <person name="Adam C."/>
            <person name="Daum C."/>
            <person name="Floudas D."/>
            <person name="Sun H."/>
            <person name="Yadav J.S."/>
            <person name="Pangilinan J."/>
            <person name="Larsson K.H."/>
            <person name="Matsuura K."/>
            <person name="Barry K."/>
            <person name="Labutti K."/>
            <person name="Kuo R."/>
            <person name="Ohm R.A."/>
            <person name="Bhattacharya S.S."/>
            <person name="Shirouzu T."/>
            <person name="Yoshinaga Y."/>
            <person name="Martin F.M."/>
            <person name="Grigoriev I.V."/>
            <person name="Hibbett D.S."/>
        </authorList>
    </citation>
    <scope>NUCLEOTIDE SEQUENCE [LARGE SCALE GENOMIC DNA]</scope>
    <source>
        <strain evidence="2 3">HHB12733</strain>
    </source>
</reference>
<protein>
    <submittedName>
        <fullName evidence="2">Uncharacterized protein</fullName>
    </submittedName>
</protein>
<accession>A0A166JGM4</accession>
<dbReference type="InParanoid" id="A0A166JGM4"/>
<proteinExistence type="predicted"/>
<feature type="compositionally biased region" description="Basic and acidic residues" evidence="1">
    <location>
        <begin position="193"/>
        <end position="207"/>
    </location>
</feature>
<feature type="region of interest" description="Disordered" evidence="1">
    <location>
        <begin position="176"/>
        <end position="279"/>
    </location>
</feature>
<feature type="compositionally biased region" description="Polar residues" evidence="1">
    <location>
        <begin position="115"/>
        <end position="125"/>
    </location>
</feature>
<feature type="region of interest" description="Disordered" evidence="1">
    <location>
        <begin position="97"/>
        <end position="151"/>
    </location>
</feature>
<gene>
    <name evidence="2" type="ORF">CALCODRAFT_513636</name>
</gene>
<name>A0A166JGM4_9BASI</name>
<organism evidence="2 3">
    <name type="scientific">Calocera cornea HHB12733</name>
    <dbReference type="NCBI Taxonomy" id="1353952"/>
    <lineage>
        <taxon>Eukaryota</taxon>
        <taxon>Fungi</taxon>
        <taxon>Dikarya</taxon>
        <taxon>Basidiomycota</taxon>
        <taxon>Agaricomycotina</taxon>
        <taxon>Dacrymycetes</taxon>
        <taxon>Dacrymycetales</taxon>
        <taxon>Dacrymycetaceae</taxon>
        <taxon>Calocera</taxon>
    </lineage>
</organism>
<dbReference type="AlphaFoldDB" id="A0A166JGM4"/>
<feature type="non-terminal residue" evidence="2">
    <location>
        <position position="1"/>
    </location>
</feature>
<feature type="compositionally biased region" description="Basic and acidic residues" evidence="1">
    <location>
        <begin position="130"/>
        <end position="141"/>
    </location>
</feature>
<dbReference type="EMBL" id="KV424384">
    <property type="protein sequence ID" value="KZT44701.1"/>
    <property type="molecule type" value="Genomic_DNA"/>
</dbReference>
<evidence type="ECO:0000313" key="3">
    <source>
        <dbReference type="Proteomes" id="UP000076842"/>
    </source>
</evidence>